<evidence type="ECO:0000259" key="7">
    <source>
        <dbReference type="PROSITE" id="PS50089"/>
    </source>
</evidence>
<dbReference type="GO" id="GO:0001784">
    <property type="term" value="F:phosphotyrosine residue binding"/>
    <property type="evidence" value="ECO:0007669"/>
    <property type="project" value="InterPro"/>
</dbReference>
<feature type="domain" description="SH2" evidence="6">
    <location>
        <begin position="302"/>
        <end position="379"/>
    </location>
</feature>
<dbReference type="Gene3D" id="3.30.40.10">
    <property type="entry name" value="Zinc/RING finger domain, C3HC4 (zinc finger)"/>
    <property type="match status" value="1"/>
</dbReference>
<evidence type="ECO:0000256" key="5">
    <source>
        <dbReference type="SAM" id="Phobius"/>
    </source>
</evidence>
<evidence type="ECO:0000256" key="2">
    <source>
        <dbReference type="ARBA" id="ARBA00022837"/>
    </source>
</evidence>
<keyword evidence="5" id="KW-0812">Transmembrane</keyword>
<feature type="domain" description="Cbl-PTB" evidence="8">
    <location>
        <begin position="57"/>
        <end position="381"/>
    </location>
</feature>
<dbReference type="InterPro" id="IPR011992">
    <property type="entry name" value="EF-hand-dom_pair"/>
</dbReference>
<dbReference type="InterPro" id="IPR000980">
    <property type="entry name" value="SH2"/>
</dbReference>
<dbReference type="GO" id="GO:0008270">
    <property type="term" value="F:zinc ion binding"/>
    <property type="evidence" value="ECO:0007669"/>
    <property type="project" value="UniProtKB-KW"/>
</dbReference>
<proteinExistence type="predicted"/>
<dbReference type="SMART" id="SM00184">
    <property type="entry name" value="RING"/>
    <property type="match status" value="1"/>
</dbReference>
<evidence type="ECO:0000313" key="9">
    <source>
        <dbReference type="EMBL" id="PRP86863.1"/>
    </source>
</evidence>
<dbReference type="OrthoDB" id="3045089at2759"/>
<dbReference type="AlphaFoldDB" id="A0A2P6NSC4"/>
<keyword evidence="4" id="KW-0727">SH2 domain</keyword>
<dbReference type="SMART" id="SM00252">
    <property type="entry name" value="SH2"/>
    <property type="match status" value="1"/>
</dbReference>
<keyword evidence="1" id="KW-0479">Metal-binding</keyword>
<dbReference type="FunCoup" id="A0A2P6NSC4">
    <property type="interactions" value="85"/>
</dbReference>
<dbReference type="PROSITE" id="PS50001">
    <property type="entry name" value="SH2"/>
    <property type="match status" value="1"/>
</dbReference>
<dbReference type="Proteomes" id="UP000241769">
    <property type="component" value="Unassembled WGS sequence"/>
</dbReference>
<evidence type="ECO:0000256" key="4">
    <source>
        <dbReference type="PROSITE-ProRule" id="PRU00191"/>
    </source>
</evidence>
<keyword evidence="2" id="KW-0106">Calcium</keyword>
<keyword evidence="3" id="KW-0863">Zinc-finger</keyword>
<dbReference type="Gene3D" id="1.10.238.10">
    <property type="entry name" value="EF-hand"/>
    <property type="match status" value="1"/>
</dbReference>
<keyword evidence="10" id="KW-1185">Reference proteome</keyword>
<keyword evidence="5" id="KW-1133">Transmembrane helix</keyword>
<dbReference type="InterPro" id="IPR014741">
    <property type="entry name" value="Adaptor_Cbl_EF_hand-like"/>
</dbReference>
<dbReference type="EMBL" id="MDYQ01000026">
    <property type="protein sequence ID" value="PRP86863.1"/>
    <property type="molecule type" value="Genomic_DNA"/>
</dbReference>
<protein>
    <submittedName>
        <fullName evidence="9">RING zinc finger-containing protein</fullName>
    </submittedName>
</protein>
<keyword evidence="5" id="KW-0472">Membrane</keyword>
<evidence type="ECO:0000256" key="1">
    <source>
        <dbReference type="ARBA" id="ARBA00022723"/>
    </source>
</evidence>
<dbReference type="PANTHER" id="PTHR14879">
    <property type="entry name" value="CASPASE REGULATOR, RING FINGER DOMAIN-CONTAINING"/>
    <property type="match status" value="1"/>
</dbReference>
<accession>A0A2P6NSC4</accession>
<dbReference type="InterPro" id="IPR013083">
    <property type="entry name" value="Znf_RING/FYVE/PHD"/>
</dbReference>
<dbReference type="InterPro" id="IPR001841">
    <property type="entry name" value="Znf_RING"/>
</dbReference>
<dbReference type="InterPro" id="IPR024159">
    <property type="entry name" value="Cbl_PTB"/>
</dbReference>
<dbReference type="SUPFAM" id="SSF57850">
    <property type="entry name" value="RING/U-box"/>
    <property type="match status" value="1"/>
</dbReference>
<dbReference type="STRING" id="1890364.A0A2P6NSC4"/>
<evidence type="ECO:0000259" key="8">
    <source>
        <dbReference type="PROSITE" id="PS51506"/>
    </source>
</evidence>
<dbReference type="CDD" id="cd16501">
    <property type="entry name" value="RING-HC_CblA-like"/>
    <property type="match status" value="1"/>
</dbReference>
<dbReference type="Pfam" id="PF13920">
    <property type="entry name" value="zf-C3HC4_3"/>
    <property type="match status" value="1"/>
</dbReference>
<feature type="transmembrane region" description="Helical" evidence="5">
    <location>
        <begin position="12"/>
        <end position="33"/>
    </location>
</feature>
<keyword evidence="3" id="KW-0862">Zinc</keyword>
<evidence type="ECO:0000259" key="6">
    <source>
        <dbReference type="PROSITE" id="PS50001"/>
    </source>
</evidence>
<dbReference type="InterPro" id="IPR051728">
    <property type="entry name" value="RING-FYVE_E3_ubiquitin-ligase"/>
</dbReference>
<name>A0A2P6NSC4_9EUKA</name>
<dbReference type="GO" id="GO:0005509">
    <property type="term" value="F:calcium ion binding"/>
    <property type="evidence" value="ECO:0007669"/>
    <property type="project" value="InterPro"/>
</dbReference>
<reference evidence="9 10" key="1">
    <citation type="journal article" date="2018" name="Genome Biol. Evol.">
        <title>Multiple Roots of Fruiting Body Formation in Amoebozoa.</title>
        <authorList>
            <person name="Hillmann F."/>
            <person name="Forbes G."/>
            <person name="Novohradska S."/>
            <person name="Ferling I."/>
            <person name="Riege K."/>
            <person name="Groth M."/>
            <person name="Westermann M."/>
            <person name="Marz M."/>
            <person name="Spaller T."/>
            <person name="Winckler T."/>
            <person name="Schaap P."/>
            <person name="Glockner G."/>
        </authorList>
    </citation>
    <scope>NUCLEOTIDE SEQUENCE [LARGE SCALE GENOMIC DNA]</scope>
    <source>
        <strain evidence="9 10">Jena</strain>
    </source>
</reference>
<evidence type="ECO:0000313" key="10">
    <source>
        <dbReference type="Proteomes" id="UP000241769"/>
    </source>
</evidence>
<dbReference type="Pfam" id="PF00017">
    <property type="entry name" value="SH2"/>
    <property type="match status" value="1"/>
</dbReference>
<dbReference type="PROSITE" id="PS50089">
    <property type="entry name" value="ZF_RING_2"/>
    <property type="match status" value="1"/>
</dbReference>
<gene>
    <name evidence="9" type="ORF">PROFUN_05080</name>
</gene>
<dbReference type="Pfam" id="PF02761">
    <property type="entry name" value="Cbl_N2"/>
    <property type="match status" value="1"/>
</dbReference>
<dbReference type="PROSITE" id="PS51506">
    <property type="entry name" value="CBL_PTB"/>
    <property type="match status" value="1"/>
</dbReference>
<dbReference type="InterPro" id="IPR036860">
    <property type="entry name" value="SH2_dom_sf"/>
</dbReference>
<dbReference type="Gene3D" id="3.30.505.10">
    <property type="entry name" value="SH2 domain"/>
    <property type="match status" value="1"/>
</dbReference>
<dbReference type="PANTHER" id="PTHR14879:SF5">
    <property type="entry name" value="RING-TYPE DOMAIN-CONTAINING PROTEIN"/>
    <property type="match status" value="1"/>
</dbReference>
<evidence type="ECO:0000256" key="3">
    <source>
        <dbReference type="PROSITE-ProRule" id="PRU00175"/>
    </source>
</evidence>
<sequence>MLLRVSDFASSVLMLLVSPVVATCSPLLLWLWWLKTNVEKISHPKENTEDPAQSITMTDLTWESMNLASRVSKQIENADSLVPRHQANAAHPAQDLQELVGTINYVRTALVPFVESSASKAVAPEGAVNYFDICIRGLKDTLNEIFTFMKDLEKEFSVNTWKTTKVKLYKLDFLVKQKLDQFIALFTQPEMADSAKRAAIDGMPSSRGPPQLEDLIADPEGRSVWIHFFGETVWFVPWADFLTQMENAIGFSMREEEEFIKNTINFTRTNYVSAYEFGVYLKWFGPFSGSFHRLVESIKGGILCGFIPAIEANLLLEGKREGTYLIRCSKTQPGSFAVTFVDHTAKIKHCLLFSVLPYGLTLKNPPTVYPSLRDFLELHLNKLKHPLGNKWTAKMKLPGFAFGQVNSGPRPPMAMDEPQGAPGSPKPDTLESNQCIVCMDAPLETVFLECGHLACCQTCSVKLKLCPMCRLPISRVVPIFRAN</sequence>
<dbReference type="CDD" id="cd00173">
    <property type="entry name" value="SH2"/>
    <property type="match status" value="1"/>
</dbReference>
<dbReference type="SUPFAM" id="SSF47473">
    <property type="entry name" value="EF-hand"/>
    <property type="match status" value="1"/>
</dbReference>
<dbReference type="SUPFAM" id="SSF55550">
    <property type="entry name" value="SH2 domain"/>
    <property type="match status" value="1"/>
</dbReference>
<organism evidence="9 10">
    <name type="scientific">Planoprotostelium fungivorum</name>
    <dbReference type="NCBI Taxonomy" id="1890364"/>
    <lineage>
        <taxon>Eukaryota</taxon>
        <taxon>Amoebozoa</taxon>
        <taxon>Evosea</taxon>
        <taxon>Variosea</taxon>
        <taxon>Cavosteliida</taxon>
        <taxon>Cavosteliaceae</taxon>
        <taxon>Planoprotostelium</taxon>
    </lineage>
</organism>
<dbReference type="InParanoid" id="A0A2P6NSC4"/>
<comment type="caution">
    <text evidence="9">The sequence shown here is derived from an EMBL/GenBank/DDBJ whole genome shotgun (WGS) entry which is preliminary data.</text>
</comment>
<feature type="domain" description="RING-type" evidence="7">
    <location>
        <begin position="435"/>
        <end position="470"/>
    </location>
</feature>